<proteinExistence type="predicted"/>
<protein>
    <recommendedName>
        <fullName evidence="7">HAT C-terminal dimerisation domain-containing protein</fullName>
    </recommendedName>
</protein>
<dbReference type="Proteomes" id="UP000717515">
    <property type="component" value="Unassembled WGS sequence"/>
</dbReference>
<evidence type="ECO:0000256" key="4">
    <source>
        <dbReference type="ARBA" id="ARBA00022833"/>
    </source>
</evidence>
<evidence type="ECO:0000256" key="2">
    <source>
        <dbReference type="ARBA" id="ARBA00022723"/>
    </source>
</evidence>
<comment type="caution">
    <text evidence="8">The sequence shown here is derived from an EMBL/GenBank/DDBJ whole genome shotgun (WGS) entry which is preliminary data.</text>
</comment>
<keyword evidence="5" id="KW-0539">Nucleus</keyword>
<dbReference type="Pfam" id="PF05699">
    <property type="entry name" value="Dimer_Tnp_hAT"/>
    <property type="match status" value="1"/>
</dbReference>
<dbReference type="PANTHER" id="PTHR46481:SF10">
    <property type="entry name" value="ZINC FINGER BED DOMAIN-CONTAINING PROTEIN 39"/>
    <property type="match status" value="1"/>
</dbReference>
<feature type="region of interest" description="Disordered" evidence="6">
    <location>
        <begin position="455"/>
        <end position="479"/>
    </location>
</feature>
<keyword evidence="2" id="KW-0479">Metal-binding</keyword>
<dbReference type="EMBL" id="JAIFTL010000197">
    <property type="protein sequence ID" value="KAG9321557.1"/>
    <property type="molecule type" value="Genomic_DNA"/>
</dbReference>
<name>A0A9P7ZZG3_MORAP</name>
<keyword evidence="4" id="KW-0862">Zinc</keyword>
<organism evidence="8 9">
    <name type="scientific">Mortierella alpina</name>
    <name type="common">Oleaginous fungus</name>
    <name type="synonym">Mortierella renispora</name>
    <dbReference type="NCBI Taxonomy" id="64518"/>
    <lineage>
        <taxon>Eukaryota</taxon>
        <taxon>Fungi</taxon>
        <taxon>Fungi incertae sedis</taxon>
        <taxon>Mucoromycota</taxon>
        <taxon>Mortierellomycotina</taxon>
        <taxon>Mortierellomycetes</taxon>
        <taxon>Mortierellales</taxon>
        <taxon>Mortierellaceae</taxon>
        <taxon>Mortierella</taxon>
    </lineage>
</organism>
<sequence length="589" mass="67358">MDENDAEQLGAAPPVQVLYRNLNHLFLPCKKKVNRKWQWRFGCVQDGCTKTYSDTATTTTINRHYASEHSKFKTKPVQMTLLDMPLGTKVQDKIALASLRWIIKDMLPFSTVDSDAFKDVIRSINPHVKVPRGATLRNRLPIYASHLRAELKQLLERTLTHGCLTLDGWTSAANKPFLGITLHWLDEQFTPRQFVLAMAPQPYPHDAIHMARLIRQELKEWGDLHGTIVSATTDSAPVMPLNIEKVNSSWFHVPCVAHALHNCVMSSFKCNKELQLLLTKCRSLVLFFHSSPKMTQVLMGTQKHDNEDAKPVSVILDVKTRWNSTLCMLRRLEILRNHIEAPFEVLTHKFSSQRHGLAAHIGPEIVGLLRELRDVPPVVHELPALARNAIEHFGSSLKREVKARIQESKDFALCTALHPTYNYLWIYDQHQVFRNDVLARLRREYEEIFFSNRTPSSPFAPQQPAASTGVPESSTETRETGLRALLKRRRLERENSETLDANQSTIELNRYLALEVDDVDPYLWWRENREKFPTLAVLARKYLAVPATSVASERIFSYAGGVVTDNRNRLRDNAVSDIVFCHHAMKCLS</sequence>
<dbReference type="GO" id="GO:0008270">
    <property type="term" value="F:zinc ion binding"/>
    <property type="evidence" value="ECO:0007669"/>
    <property type="project" value="UniProtKB-KW"/>
</dbReference>
<evidence type="ECO:0000313" key="9">
    <source>
        <dbReference type="Proteomes" id="UP000717515"/>
    </source>
</evidence>
<dbReference type="PANTHER" id="PTHR46481">
    <property type="entry name" value="ZINC FINGER BED DOMAIN-CONTAINING PROTEIN 4"/>
    <property type="match status" value="1"/>
</dbReference>
<dbReference type="AlphaFoldDB" id="A0A9P7ZZG3"/>
<evidence type="ECO:0000259" key="7">
    <source>
        <dbReference type="Pfam" id="PF05699"/>
    </source>
</evidence>
<keyword evidence="3" id="KW-0863">Zinc-finger</keyword>
<dbReference type="SUPFAM" id="SSF53098">
    <property type="entry name" value="Ribonuclease H-like"/>
    <property type="match status" value="1"/>
</dbReference>
<dbReference type="GO" id="GO:0046983">
    <property type="term" value="F:protein dimerization activity"/>
    <property type="evidence" value="ECO:0007669"/>
    <property type="project" value="InterPro"/>
</dbReference>
<feature type="domain" description="HAT C-terminal dimerisation" evidence="7">
    <location>
        <begin position="512"/>
        <end position="584"/>
    </location>
</feature>
<dbReference type="SUPFAM" id="SSF140996">
    <property type="entry name" value="Hermes dimerisation domain"/>
    <property type="match status" value="1"/>
</dbReference>
<evidence type="ECO:0000256" key="5">
    <source>
        <dbReference type="ARBA" id="ARBA00023242"/>
    </source>
</evidence>
<dbReference type="GO" id="GO:0005634">
    <property type="term" value="C:nucleus"/>
    <property type="evidence" value="ECO:0007669"/>
    <property type="project" value="UniProtKB-SubCell"/>
</dbReference>
<evidence type="ECO:0000313" key="8">
    <source>
        <dbReference type="EMBL" id="KAG9321557.1"/>
    </source>
</evidence>
<evidence type="ECO:0000256" key="3">
    <source>
        <dbReference type="ARBA" id="ARBA00022771"/>
    </source>
</evidence>
<dbReference type="InterPro" id="IPR052035">
    <property type="entry name" value="ZnF_BED_domain_contain"/>
</dbReference>
<dbReference type="InterPro" id="IPR012337">
    <property type="entry name" value="RNaseH-like_sf"/>
</dbReference>
<dbReference type="InterPro" id="IPR008906">
    <property type="entry name" value="HATC_C_dom"/>
</dbReference>
<accession>A0A9P7ZZG3</accession>
<evidence type="ECO:0000256" key="1">
    <source>
        <dbReference type="ARBA" id="ARBA00004123"/>
    </source>
</evidence>
<evidence type="ECO:0000256" key="6">
    <source>
        <dbReference type="SAM" id="MobiDB-lite"/>
    </source>
</evidence>
<reference evidence="8" key="1">
    <citation type="submission" date="2021-07" db="EMBL/GenBank/DDBJ databases">
        <title>Draft genome of Mortierella alpina, strain LL118, isolated from an aspen leaf litter sample.</title>
        <authorList>
            <person name="Yang S."/>
            <person name="Vinatzer B.A."/>
        </authorList>
    </citation>
    <scope>NUCLEOTIDE SEQUENCE</scope>
    <source>
        <strain evidence="8">LL118</strain>
    </source>
</reference>
<comment type="subcellular location">
    <subcellularLocation>
        <location evidence="1">Nucleus</location>
    </subcellularLocation>
</comment>
<feature type="compositionally biased region" description="Low complexity" evidence="6">
    <location>
        <begin position="455"/>
        <end position="467"/>
    </location>
</feature>
<gene>
    <name evidence="8" type="ORF">KVV02_008202</name>
</gene>